<reference evidence="1" key="1">
    <citation type="journal article" date="2015" name="Nature">
        <title>Complex archaea that bridge the gap between prokaryotes and eukaryotes.</title>
        <authorList>
            <person name="Spang A."/>
            <person name="Saw J.H."/>
            <person name="Jorgensen S.L."/>
            <person name="Zaremba-Niedzwiedzka K."/>
            <person name="Martijn J."/>
            <person name="Lind A.E."/>
            <person name="van Eijk R."/>
            <person name="Schleper C."/>
            <person name="Guy L."/>
            <person name="Ettema T.J."/>
        </authorList>
    </citation>
    <scope>NUCLEOTIDE SEQUENCE</scope>
</reference>
<evidence type="ECO:0000313" key="1">
    <source>
        <dbReference type="EMBL" id="KKM73079.1"/>
    </source>
</evidence>
<name>A0A0F9JTC4_9ZZZZ</name>
<comment type="caution">
    <text evidence="1">The sequence shown here is derived from an EMBL/GenBank/DDBJ whole genome shotgun (WGS) entry which is preliminary data.</text>
</comment>
<dbReference type="AlphaFoldDB" id="A0A0F9JTC4"/>
<dbReference type="EMBL" id="LAZR01009365">
    <property type="protein sequence ID" value="KKM73079.1"/>
    <property type="molecule type" value="Genomic_DNA"/>
</dbReference>
<accession>A0A0F9JTC4</accession>
<gene>
    <name evidence="1" type="ORF">LCGC14_1414160</name>
</gene>
<sequence length="50" mass="5910">MELTSKFDGQAYCYKCLEAGRGFYYLYLKANERAYYCAMCDLRIPFDDAK</sequence>
<protein>
    <submittedName>
        <fullName evidence="1">Uncharacterized protein</fullName>
    </submittedName>
</protein>
<feature type="non-terminal residue" evidence="1">
    <location>
        <position position="50"/>
    </location>
</feature>
<proteinExistence type="predicted"/>
<organism evidence="1">
    <name type="scientific">marine sediment metagenome</name>
    <dbReference type="NCBI Taxonomy" id="412755"/>
    <lineage>
        <taxon>unclassified sequences</taxon>
        <taxon>metagenomes</taxon>
        <taxon>ecological metagenomes</taxon>
    </lineage>
</organism>